<name>A0A399D1V0_9BACT</name>
<reference evidence="7 8" key="1">
    <citation type="journal article" date="2015" name="Int. J. Syst. Evol. Microbiol.">
        <title>Mariniphaga sediminis sp. nov., isolated from coastal sediment.</title>
        <authorList>
            <person name="Wang F.Q."/>
            <person name="Shen Q.Y."/>
            <person name="Chen G.J."/>
            <person name="Du Z.J."/>
        </authorList>
    </citation>
    <scope>NUCLEOTIDE SEQUENCE [LARGE SCALE GENOMIC DNA]</scope>
    <source>
        <strain evidence="7 8">SY21</strain>
    </source>
</reference>
<dbReference type="PANTHER" id="PTHR43133">
    <property type="entry name" value="RNA POLYMERASE ECF-TYPE SIGMA FACTO"/>
    <property type="match status" value="1"/>
</dbReference>
<dbReference type="InterPro" id="IPR014327">
    <property type="entry name" value="RNA_pol_sigma70_bacteroid"/>
</dbReference>
<proteinExistence type="inferred from homology"/>
<keyword evidence="3" id="KW-0731">Sigma factor</keyword>
<comment type="similarity">
    <text evidence="1">Belongs to the sigma-70 factor family. ECF subfamily.</text>
</comment>
<dbReference type="Proteomes" id="UP000266441">
    <property type="component" value="Unassembled WGS sequence"/>
</dbReference>
<feature type="domain" description="RNA polymerase sigma-70 region 2" evidence="5">
    <location>
        <begin position="24"/>
        <end position="89"/>
    </location>
</feature>
<sequence>MLKNDGIYVSALKLGNEQVFKKIMEHWYKKLFNFAKGYLNNDENAREVLQDVFLQLWEHRNNLADNTSLNAYLFTLTRNQCIDLIRREKLLLQYRTDKSEEYMQLSESFEALSAPVLDDIFTKEFQTEIDQTICSLPEQCQKVFLLSRKNGLKNREISEMLQLSPKTVESHITKALKTIRGALQQKFPGSFNFLLLILKNMPVFSLKE</sequence>
<dbReference type="PANTHER" id="PTHR43133:SF46">
    <property type="entry name" value="RNA POLYMERASE SIGMA-70 FACTOR ECF SUBFAMILY"/>
    <property type="match status" value="1"/>
</dbReference>
<dbReference type="Gene3D" id="1.10.10.10">
    <property type="entry name" value="Winged helix-like DNA-binding domain superfamily/Winged helix DNA-binding domain"/>
    <property type="match status" value="1"/>
</dbReference>
<dbReference type="Gene3D" id="1.10.1740.10">
    <property type="match status" value="1"/>
</dbReference>
<dbReference type="PRINTS" id="PR00038">
    <property type="entry name" value="HTHLUXR"/>
</dbReference>
<keyword evidence="2" id="KW-0805">Transcription regulation</keyword>
<dbReference type="NCBIfam" id="TIGR02937">
    <property type="entry name" value="sigma70-ECF"/>
    <property type="match status" value="1"/>
</dbReference>
<dbReference type="AlphaFoldDB" id="A0A399D1V0"/>
<dbReference type="GO" id="GO:0003677">
    <property type="term" value="F:DNA binding"/>
    <property type="evidence" value="ECO:0007669"/>
    <property type="project" value="InterPro"/>
</dbReference>
<evidence type="ECO:0000256" key="4">
    <source>
        <dbReference type="ARBA" id="ARBA00023163"/>
    </source>
</evidence>
<evidence type="ECO:0000313" key="7">
    <source>
        <dbReference type="EMBL" id="RIH65433.1"/>
    </source>
</evidence>
<dbReference type="InterPro" id="IPR013325">
    <property type="entry name" value="RNA_pol_sigma_r2"/>
</dbReference>
<dbReference type="InterPro" id="IPR036388">
    <property type="entry name" value="WH-like_DNA-bd_sf"/>
</dbReference>
<dbReference type="SUPFAM" id="SSF88659">
    <property type="entry name" value="Sigma3 and sigma4 domains of RNA polymerase sigma factors"/>
    <property type="match status" value="1"/>
</dbReference>
<dbReference type="InterPro" id="IPR000792">
    <property type="entry name" value="Tscrpt_reg_LuxR_C"/>
</dbReference>
<dbReference type="InterPro" id="IPR039425">
    <property type="entry name" value="RNA_pol_sigma-70-like"/>
</dbReference>
<dbReference type="InterPro" id="IPR014284">
    <property type="entry name" value="RNA_pol_sigma-70_dom"/>
</dbReference>
<organism evidence="7 8">
    <name type="scientific">Mariniphaga sediminis</name>
    <dbReference type="NCBI Taxonomy" id="1628158"/>
    <lineage>
        <taxon>Bacteria</taxon>
        <taxon>Pseudomonadati</taxon>
        <taxon>Bacteroidota</taxon>
        <taxon>Bacteroidia</taxon>
        <taxon>Marinilabiliales</taxon>
        <taxon>Prolixibacteraceae</taxon>
        <taxon>Mariniphaga</taxon>
    </lineage>
</organism>
<dbReference type="Pfam" id="PF04542">
    <property type="entry name" value="Sigma70_r2"/>
    <property type="match status" value="1"/>
</dbReference>
<gene>
    <name evidence="7" type="ORF">D1164_09930</name>
</gene>
<evidence type="ECO:0000256" key="2">
    <source>
        <dbReference type="ARBA" id="ARBA00023015"/>
    </source>
</evidence>
<dbReference type="GO" id="GO:0006352">
    <property type="term" value="P:DNA-templated transcription initiation"/>
    <property type="evidence" value="ECO:0007669"/>
    <property type="project" value="InterPro"/>
</dbReference>
<dbReference type="SUPFAM" id="SSF88946">
    <property type="entry name" value="Sigma2 domain of RNA polymerase sigma factors"/>
    <property type="match status" value="1"/>
</dbReference>
<dbReference type="InterPro" id="IPR013324">
    <property type="entry name" value="RNA_pol_sigma_r3/r4-like"/>
</dbReference>
<evidence type="ECO:0000256" key="1">
    <source>
        <dbReference type="ARBA" id="ARBA00010641"/>
    </source>
</evidence>
<evidence type="ECO:0000313" key="8">
    <source>
        <dbReference type="Proteomes" id="UP000266441"/>
    </source>
</evidence>
<dbReference type="RefSeq" id="WP_119349814.1">
    <property type="nucleotide sequence ID" value="NZ_QWET01000006.1"/>
</dbReference>
<dbReference type="Pfam" id="PF08281">
    <property type="entry name" value="Sigma70_r4_2"/>
    <property type="match status" value="1"/>
</dbReference>
<accession>A0A399D1V0</accession>
<dbReference type="InterPro" id="IPR007627">
    <property type="entry name" value="RNA_pol_sigma70_r2"/>
</dbReference>
<dbReference type="GO" id="GO:0016987">
    <property type="term" value="F:sigma factor activity"/>
    <property type="evidence" value="ECO:0007669"/>
    <property type="project" value="UniProtKB-KW"/>
</dbReference>
<evidence type="ECO:0000259" key="6">
    <source>
        <dbReference type="Pfam" id="PF08281"/>
    </source>
</evidence>
<dbReference type="EMBL" id="QWET01000006">
    <property type="protein sequence ID" value="RIH65433.1"/>
    <property type="molecule type" value="Genomic_DNA"/>
</dbReference>
<evidence type="ECO:0000259" key="5">
    <source>
        <dbReference type="Pfam" id="PF04542"/>
    </source>
</evidence>
<keyword evidence="8" id="KW-1185">Reference proteome</keyword>
<evidence type="ECO:0000256" key="3">
    <source>
        <dbReference type="ARBA" id="ARBA00023082"/>
    </source>
</evidence>
<comment type="caution">
    <text evidence="7">The sequence shown here is derived from an EMBL/GenBank/DDBJ whole genome shotgun (WGS) entry which is preliminary data.</text>
</comment>
<feature type="domain" description="RNA polymerase sigma factor 70 region 4 type 2" evidence="6">
    <location>
        <begin position="128"/>
        <end position="178"/>
    </location>
</feature>
<protein>
    <submittedName>
        <fullName evidence="7">RNA polymerase sigma-70 factor</fullName>
    </submittedName>
</protein>
<dbReference type="InterPro" id="IPR013249">
    <property type="entry name" value="RNA_pol_sigma70_r4_t2"/>
</dbReference>
<dbReference type="OrthoDB" id="9782991at2"/>
<dbReference type="NCBIfam" id="TIGR02985">
    <property type="entry name" value="Sig70_bacteroi1"/>
    <property type="match status" value="1"/>
</dbReference>
<keyword evidence="4" id="KW-0804">Transcription</keyword>